<feature type="transmembrane region" description="Helical" evidence="1">
    <location>
        <begin position="7"/>
        <end position="26"/>
    </location>
</feature>
<evidence type="ECO:0000313" key="2">
    <source>
        <dbReference type="EMBL" id="MCU5746319.1"/>
    </source>
</evidence>
<accession>A0ABT2QQQ7</accession>
<keyword evidence="1" id="KW-0812">Transmembrane</keyword>
<keyword evidence="1" id="KW-1133">Transmembrane helix</keyword>
<dbReference type="RefSeq" id="WP_262855870.1">
    <property type="nucleotide sequence ID" value="NZ_JAOPKZ010000009.1"/>
</dbReference>
<proteinExistence type="predicted"/>
<organism evidence="2 3">
    <name type="scientific">Staphylococcus marylandisciuri</name>
    <dbReference type="NCBI Taxonomy" id="2981529"/>
    <lineage>
        <taxon>Bacteria</taxon>
        <taxon>Bacillati</taxon>
        <taxon>Bacillota</taxon>
        <taxon>Bacilli</taxon>
        <taxon>Bacillales</taxon>
        <taxon>Staphylococcaceae</taxon>
        <taxon>Staphylococcus</taxon>
    </lineage>
</organism>
<sequence>MKKTTYLLLLGGVSLLLVIELVMMLLNKRINLHTPFNPLHIIITVAVWVVLLIVILAMRAISLRKDQQGASEPEEMRRKLISEKLNLQSNEYFFQTPFYYIGERYVTIYNSDNINMYFRTTFNTQIEKWLSLIGAAMFIGIEVISENHSVKVKRIKYFSYPASYRVILDDHPIGEFRRQKFVSEKGYKKRFGYKLFTDKSEYTLNSPYLTKETTIEKDGKPFYYAKRNFLDVSKNKATKKRGEQQRIKFDDSLQDYPVEVWLAIYTQAIVMLHVEEKASVSTVAT</sequence>
<evidence type="ECO:0000256" key="1">
    <source>
        <dbReference type="SAM" id="Phobius"/>
    </source>
</evidence>
<comment type="caution">
    <text evidence="2">The sequence shown here is derived from an EMBL/GenBank/DDBJ whole genome shotgun (WGS) entry which is preliminary data.</text>
</comment>
<reference evidence="2 3" key="1">
    <citation type="journal article" date="2023" name="Int. J. Syst. Evol. Microbiol.">
        <title>Streptococcus sciuri sp. nov., Staphylococcus marylandisciuri sp. nov. and Staphylococcus americanisciuri sp. nov., isolated from faeces of eastern grey squirrel (Sciurus carolinensis).</title>
        <authorList>
            <person name="Volokhov D.V."/>
            <person name="Zagorodnyaya T.A."/>
            <person name="Furtak V.A."/>
            <person name="Nattanmai G."/>
            <person name="Randall L."/>
            <person name="Jose S."/>
            <person name="Gao Y."/>
            <person name="Eisenberg T."/>
            <person name="Delmonte P."/>
            <person name="Blom J."/>
            <person name="Mitchell K.K."/>
        </authorList>
    </citation>
    <scope>NUCLEOTIDE SEQUENCE [LARGE SCALE GENOMIC DNA]</scope>
    <source>
        <strain evidence="2 3">SQ8-PEA</strain>
    </source>
</reference>
<feature type="transmembrane region" description="Helical" evidence="1">
    <location>
        <begin position="38"/>
        <end position="58"/>
    </location>
</feature>
<evidence type="ECO:0000313" key="3">
    <source>
        <dbReference type="Proteomes" id="UP001209553"/>
    </source>
</evidence>
<dbReference type="Proteomes" id="UP001209553">
    <property type="component" value="Unassembled WGS sequence"/>
</dbReference>
<name>A0ABT2QQQ7_9STAP</name>
<gene>
    <name evidence="2" type="ORF">N9R04_06260</name>
</gene>
<keyword evidence="3" id="KW-1185">Reference proteome</keyword>
<keyword evidence="1" id="KW-0472">Membrane</keyword>
<protein>
    <submittedName>
        <fullName evidence="2">Uncharacterized protein</fullName>
    </submittedName>
</protein>
<dbReference type="EMBL" id="JAOPKZ010000009">
    <property type="protein sequence ID" value="MCU5746319.1"/>
    <property type="molecule type" value="Genomic_DNA"/>
</dbReference>